<dbReference type="Gene3D" id="3.90.1800.10">
    <property type="entry name" value="RNA polymerase alpha subunit dimerisation domain"/>
    <property type="match status" value="1"/>
</dbReference>
<evidence type="ECO:0000256" key="8">
    <source>
        <dbReference type="ARBA" id="ARBA00023163"/>
    </source>
</evidence>
<reference evidence="15" key="1">
    <citation type="journal article" date="2020" name="Nature">
        <title>Giant virus diversity and host interactions through global metagenomics.</title>
        <authorList>
            <person name="Schulz F."/>
            <person name="Roux S."/>
            <person name="Paez-Espino D."/>
            <person name="Jungbluth S."/>
            <person name="Walsh D.A."/>
            <person name="Denef V.J."/>
            <person name="McMahon K.D."/>
            <person name="Konstantinidis K.T."/>
            <person name="Eloe-Fadrosh E.A."/>
            <person name="Kyrpides N.C."/>
            <person name="Woyke T."/>
        </authorList>
    </citation>
    <scope>NUCLEOTIDE SEQUENCE</scope>
    <source>
        <strain evidence="15">GVMAG-S-1101164-72</strain>
    </source>
</reference>
<keyword evidence="7" id="KW-0862">Zinc</keyword>
<dbReference type="Pfam" id="PF04560">
    <property type="entry name" value="RNA_pol_Rpb2_7"/>
    <property type="match status" value="1"/>
</dbReference>
<evidence type="ECO:0000259" key="14">
    <source>
        <dbReference type="Pfam" id="PF04566"/>
    </source>
</evidence>
<feature type="domain" description="RNA polymerase Rpb2" evidence="10">
    <location>
        <begin position="1260"/>
        <end position="1372"/>
    </location>
</feature>
<dbReference type="GO" id="GO:0046872">
    <property type="term" value="F:metal ion binding"/>
    <property type="evidence" value="ECO:0007669"/>
    <property type="project" value="UniProtKB-KW"/>
</dbReference>
<dbReference type="InterPro" id="IPR014724">
    <property type="entry name" value="RNA_pol_RPB2_OB-fold"/>
</dbReference>
<evidence type="ECO:0000256" key="6">
    <source>
        <dbReference type="ARBA" id="ARBA00022723"/>
    </source>
</evidence>
<dbReference type="Gene3D" id="2.40.270.10">
    <property type="entry name" value="DNA-directed RNA polymerase, subunit 2, domain 6"/>
    <property type="match status" value="2"/>
</dbReference>
<dbReference type="InterPro" id="IPR037034">
    <property type="entry name" value="RNA_pol_Rpb2_2_sf"/>
</dbReference>
<dbReference type="Gene3D" id="2.40.50.150">
    <property type="match status" value="1"/>
</dbReference>
<dbReference type="PROSITE" id="PS50817">
    <property type="entry name" value="INTEIN_N_TER"/>
    <property type="match status" value="1"/>
</dbReference>
<dbReference type="GO" id="GO:0032549">
    <property type="term" value="F:ribonucleoside binding"/>
    <property type="evidence" value="ECO:0007669"/>
    <property type="project" value="InterPro"/>
</dbReference>
<evidence type="ECO:0000259" key="9">
    <source>
        <dbReference type="Pfam" id="PF00562"/>
    </source>
</evidence>
<dbReference type="InterPro" id="IPR007120">
    <property type="entry name" value="DNA-dir_RNAP_su2_dom"/>
</dbReference>
<dbReference type="SUPFAM" id="SSF51294">
    <property type="entry name" value="Hedgehog/intein (Hint) domain"/>
    <property type="match status" value="1"/>
</dbReference>
<dbReference type="Gene3D" id="3.90.1100.10">
    <property type="match status" value="2"/>
</dbReference>
<dbReference type="InterPro" id="IPR036844">
    <property type="entry name" value="Hint_dom_sf"/>
</dbReference>
<dbReference type="InterPro" id="IPR007644">
    <property type="entry name" value="RNA_pol_bsu_protrusion"/>
</dbReference>
<dbReference type="EMBL" id="MN740759">
    <property type="protein sequence ID" value="QHS81700.1"/>
    <property type="molecule type" value="Genomic_DNA"/>
</dbReference>
<evidence type="ECO:0000256" key="4">
    <source>
        <dbReference type="ARBA" id="ARBA00022679"/>
    </source>
</evidence>
<feature type="domain" description="DNA-directed RNA polymerase subunit 2 hybrid-binding" evidence="9">
    <location>
        <begin position="1113"/>
        <end position="1256"/>
    </location>
</feature>
<keyword evidence="8" id="KW-0804">Transcription</keyword>
<evidence type="ECO:0000256" key="5">
    <source>
        <dbReference type="ARBA" id="ARBA00022695"/>
    </source>
</evidence>
<dbReference type="InterPro" id="IPR015712">
    <property type="entry name" value="DNA-dir_RNA_pol_su2"/>
</dbReference>
<dbReference type="Pfam" id="PF04563">
    <property type="entry name" value="RNA_pol_Rpb2_1"/>
    <property type="match status" value="1"/>
</dbReference>
<dbReference type="Pfam" id="PF04565">
    <property type="entry name" value="RNA_pol_Rpb2_3"/>
    <property type="match status" value="1"/>
</dbReference>
<dbReference type="InterPro" id="IPR037033">
    <property type="entry name" value="DNA-dir_RNAP_su2_hyb_sf"/>
</dbReference>
<evidence type="ECO:0000256" key="1">
    <source>
        <dbReference type="ARBA" id="ARBA00006835"/>
    </source>
</evidence>
<dbReference type="Pfam" id="PF04566">
    <property type="entry name" value="RNA_pol_Rpb2_4"/>
    <property type="match status" value="1"/>
</dbReference>
<feature type="domain" description="RNA polymerase Rpb2" evidence="11">
    <location>
        <begin position="241"/>
        <end position="383"/>
    </location>
</feature>
<dbReference type="SUPFAM" id="SSF64484">
    <property type="entry name" value="beta and beta-prime subunits of DNA dependent RNA-polymerase"/>
    <property type="match status" value="2"/>
</dbReference>
<keyword evidence="4" id="KW-0808">Transferase</keyword>
<sequence>MAGPITPSDQGREVARSLIDRYFRTNTYPYTRHHIDSYDKFLKTDLVSIIKAKNPILIMKELIPDTKTYKYKTEIWIGGESGEEIEIGTPTISLQDTNDVRLLFPNEARLRNLTYASAVTANIKVKITYTDIVDGERVEMDISPDANAFQNVPLMKIPIMLHSSYCVLHNKPSSFLTEAGECPYDNGGYFIIEGSEKILITKQEQSFNTLYMTPKSNDPKDPKLILYASISCLSPKTRQVKRVTFRLWRNGEILVGLPFVRYPIPLFILFRALGFQTDEEIVRLIYPDPTTTEAKIFVDKLQPSIIAAYPFLNTYTAIQYIKMLTKGFGEAHVIDILRNQTFTHMSNDPHTQAMFLADCVRNILRVNEGFEKPTDRDDIRNQRCLTSGFSIQMLFNNAYNKWLKSVALVVGREHDNNKGTLYLGEKFRDIFDPTNAMKIFVQDGFITQMLMRGFRGKWDSGLGEEKAGIIQQLSRLSYCDFMSHCRRVVLDFDTGKKNQGPRRLHGSQYGYFCTSETPGGASIGIAKNMSILTGFSVATNTEAFEEWLRFKMGVFSPAVITPQYQLTFVPVYLNGGLFGFTVNATLLKKVLTLMKRTGCLPYSASITLSVNKRKLQIYMDDGRPIRPLVVCEKAADLETLRQETLKKLMTLKTWRDLVCGTLPLTARVPLSQTVFIDPLADKPNAVLADYVTALQQYTGALEYVDPYEQNEAFLVNFPEQITPETTHIEVHPSTILSLMTSLIPFCHHNQSPRNQLGDSQSKQAVSLYASNWQNRFDNSAHVLCYGESHLIRSIYSSYLGEGRMPYGHNIVLAIAFWSGYNQDDGIVFNYDAFQRGLFRSMSYRSYELREEVDPLKKITTVICNPATKAEWTNLRPGSDYTHLDSRGIIKEGSYCDENTVIVGAYTVNEVGQIKDASLKPQVWTRGRVEKVVVTVNNANQRLVKVRVVQDRIPELGDKFCLTPDHDVLTKLGWKRIEDITMDDTLLQMDSKLHIVTHAKPLEVYKYNHSGEVVEFITENGSQCVTMDHRMYLRHERDKEPVLVSARMVYEGHGSLPPSEVFYIQTAQGEAAVKRMIYHEHNPYGTTVHCVSVPSEIFMVRRSGSNEPQWTGNSNRHGQKGTIGVMLRGHDMPRSKDGIVPDMIMNPHAIPSRMTIAQNLEQLFGKAAALAGSMGDATPFMNDGSPEGPIGSLLEQMGYEKYGNEILYNGATGEQIPSAIFIGPVYGMRLKHMVEDKWQARAQGRKEQMTHQPTGGRGNQGGLKIGEMDRDAIVGHGIAAFVNESFMKRSDGTKVPLCTSCGTIPIYNPSMRIAFCTMCNGPPTYVGDSVRNLELLPPMERQKGRIVEVEMPYATKVVTQEIESYMNIGMRMITTADTEMLRPFELSAKSANEVILPRLVLPEVIQHEELEPEEPKPIGASRAAVPTQEDLLNLQASLTAQRQELQQQAAAIAAAETVLDEQGGQTGLDIGGLGQAQPFSSLLVNPPPQNEYAAFQANPNAFTTGLEEGSDYGSSIGSVESNGPPPLESMYQGLPGGPPQVPLEAQVPGQVYVPPESQAQVATGFAGAPTIVVPTDAATMAAQGLVAPTGVQRRSSMNSLEGGTRQFRQAPQTPQYSGGAVVVKKLG</sequence>
<dbReference type="GO" id="GO:0000428">
    <property type="term" value="C:DNA-directed RNA polymerase complex"/>
    <property type="evidence" value="ECO:0007669"/>
    <property type="project" value="UniProtKB-KW"/>
</dbReference>
<comment type="similarity">
    <text evidence="1">Belongs to the RNA polymerase beta chain family.</text>
</comment>
<dbReference type="InterPro" id="IPR006141">
    <property type="entry name" value="Intein_N"/>
</dbReference>
<keyword evidence="3" id="KW-0240">DNA-directed RNA polymerase</keyword>
<evidence type="ECO:0000256" key="2">
    <source>
        <dbReference type="ARBA" id="ARBA00012418"/>
    </source>
</evidence>
<dbReference type="GO" id="GO:0016539">
    <property type="term" value="P:intein-mediated protein splicing"/>
    <property type="evidence" value="ECO:0007669"/>
    <property type="project" value="InterPro"/>
</dbReference>
<dbReference type="InterPro" id="IPR007641">
    <property type="entry name" value="RNA_pol_Rpb2_7"/>
</dbReference>
<keyword evidence="5" id="KW-0548">Nucleotidyltransferase</keyword>
<feature type="domain" description="RNA polymerase beta subunit protrusion" evidence="12">
    <location>
        <begin position="31"/>
        <end position="418"/>
    </location>
</feature>
<dbReference type="GO" id="GO:0006351">
    <property type="term" value="P:DNA-templated transcription"/>
    <property type="evidence" value="ECO:0007669"/>
    <property type="project" value="InterPro"/>
</dbReference>
<dbReference type="EC" id="2.7.7.6" evidence="2"/>
<dbReference type="GO" id="GO:0003677">
    <property type="term" value="F:DNA binding"/>
    <property type="evidence" value="ECO:0007669"/>
    <property type="project" value="InterPro"/>
</dbReference>
<dbReference type="Gene3D" id="3.90.1110.10">
    <property type="entry name" value="RNA polymerase Rpb2, domain 2"/>
    <property type="match status" value="1"/>
</dbReference>
<evidence type="ECO:0000259" key="12">
    <source>
        <dbReference type="Pfam" id="PF04563"/>
    </source>
</evidence>
<organism evidence="15">
    <name type="scientific">viral metagenome</name>
    <dbReference type="NCBI Taxonomy" id="1070528"/>
    <lineage>
        <taxon>unclassified sequences</taxon>
        <taxon>metagenomes</taxon>
        <taxon>organismal metagenomes</taxon>
    </lineage>
</organism>
<name>A0A6C0AQK0_9ZZZZ</name>
<dbReference type="Pfam" id="PF04561">
    <property type="entry name" value="RNA_pol_Rpb2_2"/>
    <property type="match status" value="1"/>
</dbReference>
<dbReference type="CDD" id="cd00653">
    <property type="entry name" value="RNA_pol_B_RPB2"/>
    <property type="match status" value="1"/>
</dbReference>
<proteinExistence type="inferred from homology"/>
<protein>
    <recommendedName>
        <fullName evidence="2">DNA-directed RNA polymerase</fullName>
        <ecNumber evidence="2">2.7.7.6</ecNumber>
    </recommendedName>
</protein>
<dbReference type="GO" id="GO:0003899">
    <property type="term" value="F:DNA-directed RNA polymerase activity"/>
    <property type="evidence" value="ECO:0007669"/>
    <property type="project" value="UniProtKB-EC"/>
</dbReference>
<accession>A0A6C0AQK0</accession>
<feature type="domain" description="RNA polymerase Rpb2" evidence="14">
    <location>
        <begin position="571"/>
        <end position="632"/>
    </location>
</feature>
<dbReference type="PANTHER" id="PTHR20856">
    <property type="entry name" value="DNA-DIRECTED RNA POLYMERASE I SUBUNIT 2"/>
    <property type="match status" value="1"/>
</dbReference>
<feature type="domain" description="RNA polymerase Rpb2" evidence="13">
    <location>
        <begin position="471"/>
        <end position="532"/>
    </location>
</feature>
<dbReference type="InterPro" id="IPR007646">
    <property type="entry name" value="RNA_pol_Rpb2_4"/>
</dbReference>
<evidence type="ECO:0000259" key="13">
    <source>
        <dbReference type="Pfam" id="PF04565"/>
    </source>
</evidence>
<evidence type="ECO:0000259" key="10">
    <source>
        <dbReference type="Pfam" id="PF04560"/>
    </source>
</evidence>
<evidence type="ECO:0000256" key="7">
    <source>
        <dbReference type="ARBA" id="ARBA00022833"/>
    </source>
</evidence>
<evidence type="ECO:0000256" key="3">
    <source>
        <dbReference type="ARBA" id="ARBA00022478"/>
    </source>
</evidence>
<dbReference type="InterPro" id="IPR007642">
    <property type="entry name" value="RNA_pol_Rpb2_2"/>
</dbReference>
<dbReference type="InterPro" id="IPR007645">
    <property type="entry name" value="RNA_pol_Rpb2_3"/>
</dbReference>
<keyword evidence="6" id="KW-0479">Metal-binding</keyword>
<evidence type="ECO:0000313" key="15">
    <source>
        <dbReference type="EMBL" id="QHS81700.1"/>
    </source>
</evidence>
<evidence type="ECO:0000259" key="11">
    <source>
        <dbReference type="Pfam" id="PF04561"/>
    </source>
</evidence>
<dbReference type="Gene3D" id="2.170.16.10">
    <property type="entry name" value="Hedgehog/Intein (Hint) domain"/>
    <property type="match status" value="1"/>
</dbReference>
<dbReference type="Pfam" id="PF00562">
    <property type="entry name" value="RNA_pol_Rpb2_6"/>
    <property type="match status" value="2"/>
</dbReference>
<feature type="domain" description="DNA-directed RNA polymerase subunit 2 hybrid-binding" evidence="9">
    <location>
        <begin position="740"/>
        <end position="960"/>
    </location>
</feature>